<feature type="region of interest" description="Disordered" evidence="1">
    <location>
        <begin position="1"/>
        <end position="38"/>
    </location>
</feature>
<accession>A0ABR0VFR8</accession>
<evidence type="ECO:0000313" key="3">
    <source>
        <dbReference type="Proteomes" id="UP001318860"/>
    </source>
</evidence>
<reference evidence="2 3" key="1">
    <citation type="journal article" date="2021" name="Comput. Struct. Biotechnol. J.">
        <title>De novo genome assembly of the potent medicinal plant Rehmannia glutinosa using nanopore technology.</title>
        <authorList>
            <person name="Ma L."/>
            <person name="Dong C."/>
            <person name="Song C."/>
            <person name="Wang X."/>
            <person name="Zheng X."/>
            <person name="Niu Y."/>
            <person name="Chen S."/>
            <person name="Feng W."/>
        </authorList>
    </citation>
    <scope>NUCLEOTIDE SEQUENCE [LARGE SCALE GENOMIC DNA]</scope>
    <source>
        <strain evidence="2">DH-2019</strain>
    </source>
</reference>
<evidence type="ECO:0000313" key="2">
    <source>
        <dbReference type="EMBL" id="KAK6133428.1"/>
    </source>
</evidence>
<comment type="caution">
    <text evidence="2">The sequence shown here is derived from an EMBL/GenBank/DDBJ whole genome shotgun (WGS) entry which is preliminary data.</text>
</comment>
<dbReference type="EMBL" id="JABTTQ020001217">
    <property type="protein sequence ID" value="KAK6133428.1"/>
    <property type="molecule type" value="Genomic_DNA"/>
</dbReference>
<gene>
    <name evidence="2" type="ORF">DH2020_032840</name>
</gene>
<dbReference type="Proteomes" id="UP001318860">
    <property type="component" value="Unassembled WGS sequence"/>
</dbReference>
<dbReference type="PANTHER" id="PTHR33871:SF1">
    <property type="entry name" value="OS05G0503100 PROTEIN"/>
    <property type="match status" value="1"/>
</dbReference>
<name>A0ABR0VFR8_REHGL</name>
<feature type="compositionally biased region" description="Polar residues" evidence="1">
    <location>
        <begin position="1"/>
        <end position="29"/>
    </location>
</feature>
<protein>
    <submittedName>
        <fullName evidence="2">Uncharacterized protein</fullName>
    </submittedName>
</protein>
<dbReference type="PANTHER" id="PTHR33871">
    <property type="entry name" value="OS05G0503100 PROTEIN-RELATED"/>
    <property type="match status" value="1"/>
</dbReference>
<evidence type="ECO:0000256" key="1">
    <source>
        <dbReference type="SAM" id="MobiDB-lite"/>
    </source>
</evidence>
<feature type="region of interest" description="Disordered" evidence="1">
    <location>
        <begin position="76"/>
        <end position="192"/>
    </location>
</feature>
<sequence>MGCFVSTNNTSQPQKIPNISCSTKQNGNGKSPPATCPLPEEETVKEVLSETTTIQRFRENLRNDTRFIKRHDDFADEKKRHQSGAVFNETEKRENTVGKYSGLISEPTPDMNRPGPGYGMRKENGESSGRRSSSRVMCTDSWSAKTGVNGGHSPGQVGSGSDEGTRKVEEGGEITWTPTSNELLENPLVSLE</sequence>
<keyword evidence="3" id="KW-1185">Reference proteome</keyword>
<feature type="compositionally biased region" description="Basic and acidic residues" evidence="1">
    <location>
        <begin position="120"/>
        <end position="129"/>
    </location>
</feature>
<organism evidence="2 3">
    <name type="scientific">Rehmannia glutinosa</name>
    <name type="common">Chinese foxglove</name>
    <dbReference type="NCBI Taxonomy" id="99300"/>
    <lineage>
        <taxon>Eukaryota</taxon>
        <taxon>Viridiplantae</taxon>
        <taxon>Streptophyta</taxon>
        <taxon>Embryophyta</taxon>
        <taxon>Tracheophyta</taxon>
        <taxon>Spermatophyta</taxon>
        <taxon>Magnoliopsida</taxon>
        <taxon>eudicotyledons</taxon>
        <taxon>Gunneridae</taxon>
        <taxon>Pentapetalae</taxon>
        <taxon>asterids</taxon>
        <taxon>lamiids</taxon>
        <taxon>Lamiales</taxon>
        <taxon>Orobanchaceae</taxon>
        <taxon>Rehmannieae</taxon>
        <taxon>Rehmannia</taxon>
    </lineage>
</organism>
<proteinExistence type="predicted"/>